<keyword evidence="4 6" id="KW-1133">Transmembrane helix</keyword>
<feature type="transmembrane region" description="Helical" evidence="6">
    <location>
        <begin position="297"/>
        <end position="321"/>
    </location>
</feature>
<dbReference type="PROSITE" id="PS00217">
    <property type="entry name" value="SUGAR_TRANSPORT_2"/>
    <property type="match status" value="1"/>
</dbReference>
<protein>
    <submittedName>
        <fullName evidence="8">MFS transporter</fullName>
    </submittedName>
</protein>
<dbReference type="SUPFAM" id="SSF103473">
    <property type="entry name" value="MFS general substrate transporter"/>
    <property type="match status" value="1"/>
</dbReference>
<feature type="transmembrane region" description="Helical" evidence="6">
    <location>
        <begin position="119"/>
        <end position="142"/>
    </location>
</feature>
<dbReference type="InterPro" id="IPR036259">
    <property type="entry name" value="MFS_trans_sf"/>
</dbReference>
<evidence type="ECO:0000259" key="7">
    <source>
        <dbReference type="PROSITE" id="PS50850"/>
    </source>
</evidence>
<feature type="transmembrane region" description="Helical" evidence="6">
    <location>
        <begin position="354"/>
        <end position="376"/>
    </location>
</feature>
<dbReference type="PROSITE" id="PS50850">
    <property type="entry name" value="MFS"/>
    <property type="match status" value="1"/>
</dbReference>
<comment type="caution">
    <text evidence="8">The sequence shown here is derived from an EMBL/GenBank/DDBJ whole genome shotgun (WGS) entry which is preliminary data.</text>
</comment>
<evidence type="ECO:0000256" key="3">
    <source>
        <dbReference type="ARBA" id="ARBA00022692"/>
    </source>
</evidence>
<evidence type="ECO:0000256" key="2">
    <source>
        <dbReference type="ARBA" id="ARBA00022448"/>
    </source>
</evidence>
<feature type="transmembrane region" description="Helical" evidence="6">
    <location>
        <begin position="421"/>
        <end position="439"/>
    </location>
</feature>
<dbReference type="GO" id="GO:0005886">
    <property type="term" value="C:plasma membrane"/>
    <property type="evidence" value="ECO:0007669"/>
    <property type="project" value="UniProtKB-SubCell"/>
</dbReference>
<dbReference type="Gene3D" id="1.20.1250.20">
    <property type="entry name" value="MFS general substrate transporter like domains"/>
    <property type="match status" value="1"/>
</dbReference>
<feature type="transmembrane region" description="Helical" evidence="6">
    <location>
        <begin position="265"/>
        <end position="285"/>
    </location>
</feature>
<dbReference type="PANTHER" id="PTHR23511:SF34">
    <property type="entry name" value="SYNAPTIC VESICLE GLYCOPROTEIN 2"/>
    <property type="match status" value="1"/>
</dbReference>
<dbReference type="CDD" id="cd17316">
    <property type="entry name" value="MFS_SV2_like"/>
    <property type="match status" value="1"/>
</dbReference>
<feature type="transmembrane region" description="Helical" evidence="6">
    <location>
        <begin position="154"/>
        <end position="177"/>
    </location>
</feature>
<dbReference type="EMBL" id="JAVDUI010000001">
    <property type="protein sequence ID" value="MDR6891698.1"/>
    <property type="molecule type" value="Genomic_DNA"/>
</dbReference>
<feature type="transmembrane region" description="Helical" evidence="6">
    <location>
        <begin position="67"/>
        <end position="88"/>
    </location>
</feature>
<dbReference type="GO" id="GO:0022857">
    <property type="term" value="F:transmembrane transporter activity"/>
    <property type="evidence" value="ECO:0007669"/>
    <property type="project" value="InterPro"/>
</dbReference>
<name>A0AAE4C5P3_9MICC</name>
<feature type="transmembrane region" description="Helical" evidence="6">
    <location>
        <begin position="328"/>
        <end position="348"/>
    </location>
</feature>
<evidence type="ECO:0000256" key="4">
    <source>
        <dbReference type="ARBA" id="ARBA00022989"/>
    </source>
</evidence>
<comment type="subcellular location">
    <subcellularLocation>
        <location evidence="1">Cell membrane</location>
        <topology evidence="1">Multi-pass membrane protein</topology>
    </subcellularLocation>
</comment>
<accession>A0AAE4C5P3</accession>
<dbReference type="Pfam" id="PF00083">
    <property type="entry name" value="Sugar_tr"/>
    <property type="match status" value="1"/>
</dbReference>
<feature type="domain" description="Major facilitator superfamily (MFS) profile" evidence="7">
    <location>
        <begin position="30"/>
        <end position="443"/>
    </location>
</feature>
<evidence type="ECO:0000313" key="9">
    <source>
        <dbReference type="Proteomes" id="UP001247307"/>
    </source>
</evidence>
<keyword evidence="3 6" id="KW-0812">Transmembrane</keyword>
<feature type="transmembrane region" description="Helical" evidence="6">
    <location>
        <begin position="30"/>
        <end position="55"/>
    </location>
</feature>
<dbReference type="PANTHER" id="PTHR23511">
    <property type="entry name" value="SYNAPTIC VESICLE GLYCOPROTEIN 2"/>
    <property type="match status" value="1"/>
</dbReference>
<gene>
    <name evidence="8" type="ORF">J2S35_000638</name>
</gene>
<evidence type="ECO:0000256" key="6">
    <source>
        <dbReference type="SAM" id="Phobius"/>
    </source>
</evidence>
<evidence type="ECO:0000256" key="5">
    <source>
        <dbReference type="ARBA" id="ARBA00023136"/>
    </source>
</evidence>
<dbReference type="AlphaFoldDB" id="A0AAE4C5P3"/>
<dbReference type="PROSITE" id="PS00216">
    <property type="entry name" value="SUGAR_TRANSPORT_1"/>
    <property type="match status" value="1"/>
</dbReference>
<keyword evidence="5 6" id="KW-0472">Membrane</keyword>
<feature type="transmembrane region" description="Helical" evidence="6">
    <location>
        <begin position="183"/>
        <end position="204"/>
    </location>
</feature>
<dbReference type="RefSeq" id="WP_309849763.1">
    <property type="nucleotide sequence ID" value="NZ_BAAAIU010000045.1"/>
</dbReference>
<dbReference type="Proteomes" id="UP001247307">
    <property type="component" value="Unassembled WGS sequence"/>
</dbReference>
<proteinExistence type="predicted"/>
<evidence type="ECO:0000256" key="1">
    <source>
        <dbReference type="ARBA" id="ARBA00004651"/>
    </source>
</evidence>
<feature type="transmembrane region" description="Helical" evidence="6">
    <location>
        <begin position="388"/>
        <end position="415"/>
    </location>
</feature>
<reference evidence="8" key="1">
    <citation type="submission" date="2023-07" db="EMBL/GenBank/DDBJ databases">
        <title>Sequencing the genomes of 1000 actinobacteria strains.</title>
        <authorList>
            <person name="Klenk H.-P."/>
        </authorList>
    </citation>
    <scope>NUCLEOTIDE SEQUENCE</scope>
    <source>
        <strain evidence="8">DSM 13988</strain>
    </source>
</reference>
<feature type="transmembrane region" description="Helical" evidence="6">
    <location>
        <begin position="95"/>
        <end position="113"/>
    </location>
</feature>
<dbReference type="InterPro" id="IPR005829">
    <property type="entry name" value="Sugar_transporter_CS"/>
</dbReference>
<keyword evidence="2" id="KW-0813">Transport</keyword>
<evidence type="ECO:0000313" key="8">
    <source>
        <dbReference type="EMBL" id="MDR6891698.1"/>
    </source>
</evidence>
<keyword evidence="9" id="KW-1185">Reference proteome</keyword>
<dbReference type="InterPro" id="IPR005828">
    <property type="entry name" value="MFS_sugar_transport-like"/>
</dbReference>
<dbReference type="InterPro" id="IPR020846">
    <property type="entry name" value="MFS_dom"/>
</dbReference>
<organism evidence="8 9">
    <name type="scientific">Falsarthrobacter nasiphocae</name>
    <dbReference type="NCBI Taxonomy" id="189863"/>
    <lineage>
        <taxon>Bacteria</taxon>
        <taxon>Bacillati</taxon>
        <taxon>Actinomycetota</taxon>
        <taxon>Actinomycetes</taxon>
        <taxon>Micrococcales</taxon>
        <taxon>Micrococcaceae</taxon>
        <taxon>Falsarthrobacter</taxon>
    </lineage>
</organism>
<sequence>MTAPAPTGQLPTAAEIVQDLPFRWGVQGRIFLIGGLGFMFDAWDVTLNGVLAPLLVKHWHLSAGETALLGTSNLIGMGVGAFAWGAVADRLGRKTAFSLTLAMFGVFTVLGGLAPNYEIFLVMRFLAGMGLGGCVPVDYALVGEFTPARVRGRILTAMDGWWPVGAALCAATSAWILSVVHDWRLLMAVMVLPVALVFWVRLSVPESPLFLARRGREAEARAVVDHLVRATGAEPRDYIMGSEPARESSPSMLGAVWRFSARRTAVAWALFMTILLAYYICLLWMPKILVGAGFVEAKAFLTTAGMALVGVLGVIVAALLVERVGRRILLAISAPAALLCLIAASMRLHDAAWVTAWLLGYGFLIQVAIPVLYAYVSELYPTRLRASGFGWASAASRVAAGLGPLAVVGVLWPTIGITGSFWVLLGLIVAALGLMWVWAPETRGLELE</sequence>